<evidence type="ECO:0000256" key="3">
    <source>
        <dbReference type="SAM" id="MobiDB-lite"/>
    </source>
</evidence>
<dbReference type="EMBL" id="AB850859">
    <property type="protein sequence ID" value="BAO02239.1"/>
    <property type="molecule type" value="mRNA"/>
</dbReference>
<feature type="chain" id="PRO_5004668391" evidence="4">
    <location>
        <begin position="21"/>
        <end position="83"/>
    </location>
</feature>
<sequence>MSKLGVVLCIFLVLFPMATLQLDGDQTADRHADQRGQDLTEQQRNSKRVLKKRDWEYHAHPKPNSFWTLVERHQAGYSRTVVV</sequence>
<keyword evidence="4" id="KW-0732">Signal</keyword>
<keyword evidence="2" id="KW-0964">Secreted</keyword>
<proteinExistence type="evidence at transcript level"/>
<accession>U6BZM0</accession>
<evidence type="ECO:0000256" key="1">
    <source>
        <dbReference type="ARBA" id="ARBA00004613"/>
    </source>
</evidence>
<name>U6BZM0_CONMR</name>
<dbReference type="GO" id="GO:0005576">
    <property type="term" value="C:extracellular region"/>
    <property type="evidence" value="ECO:0007669"/>
    <property type="project" value="UniProtKB-SubCell"/>
</dbReference>
<evidence type="ECO:0000256" key="2">
    <source>
        <dbReference type="ARBA" id="ARBA00022525"/>
    </source>
</evidence>
<feature type="region of interest" description="Disordered" evidence="3">
    <location>
        <begin position="25"/>
        <end position="53"/>
    </location>
</feature>
<evidence type="ECO:0000256" key="4">
    <source>
        <dbReference type="SAM" id="SignalP"/>
    </source>
</evidence>
<comment type="subcellular location">
    <subcellularLocation>
        <location evidence="1">Secreted</location>
    </subcellularLocation>
</comment>
<feature type="signal peptide" evidence="4">
    <location>
        <begin position="1"/>
        <end position="20"/>
    </location>
</feature>
<organism evidence="5">
    <name type="scientific">Conus marmoreus</name>
    <name type="common">Marble cone</name>
    <dbReference type="NCBI Taxonomy" id="42752"/>
    <lineage>
        <taxon>Eukaryota</taxon>
        <taxon>Metazoa</taxon>
        <taxon>Spiralia</taxon>
        <taxon>Lophotrochozoa</taxon>
        <taxon>Mollusca</taxon>
        <taxon>Gastropoda</taxon>
        <taxon>Caenogastropoda</taxon>
        <taxon>Neogastropoda</taxon>
        <taxon>Conoidea</taxon>
        <taxon>Conidae</taxon>
        <taxon>Conus</taxon>
    </lineage>
</organism>
<dbReference type="GO" id="GO:0008200">
    <property type="term" value="F:ion channel inhibitor activity"/>
    <property type="evidence" value="ECO:0007669"/>
    <property type="project" value="InterPro"/>
</dbReference>
<reference evidence="5" key="1">
    <citation type="journal article" date="2013" name="BMC Genomics">
        <title>Systematic interrogation of the Conus marmoreus venom duct transcriptome with ConoSorter reveals 158 novel conotoxins and 13 new gene superfamilies.</title>
        <authorList>
            <person name="Lavergne V."/>
            <person name="Dutertre S."/>
            <person name="Jin A."/>
            <person name="Lewis R.J."/>
            <person name="Taft R.J."/>
            <person name="Alewood P.F."/>
        </authorList>
    </citation>
    <scope>NUCLEOTIDE SEQUENCE</scope>
</reference>
<protein>
    <submittedName>
        <fullName evidence="5">Conomarphin_Mr1_precursor_3</fullName>
    </submittedName>
</protein>
<dbReference type="Pfam" id="PF02950">
    <property type="entry name" value="Conotoxin"/>
    <property type="match status" value="1"/>
</dbReference>
<dbReference type="InterPro" id="IPR004214">
    <property type="entry name" value="Conotoxin"/>
</dbReference>
<dbReference type="AlphaFoldDB" id="U6BZM0"/>
<evidence type="ECO:0000313" key="5">
    <source>
        <dbReference type="EMBL" id="BAO02239.1"/>
    </source>
</evidence>
<feature type="compositionally biased region" description="Basic and acidic residues" evidence="3">
    <location>
        <begin position="27"/>
        <end position="38"/>
    </location>
</feature>